<evidence type="ECO:0000313" key="3">
    <source>
        <dbReference type="Proteomes" id="UP000250235"/>
    </source>
</evidence>
<proteinExistence type="predicted"/>
<reference evidence="2 3" key="1">
    <citation type="journal article" date="2015" name="Proc. Natl. Acad. Sci. U.S.A.">
        <title>The resurrection genome of Boea hygrometrica: A blueprint for survival of dehydration.</title>
        <authorList>
            <person name="Xiao L."/>
            <person name="Yang G."/>
            <person name="Zhang L."/>
            <person name="Yang X."/>
            <person name="Zhao S."/>
            <person name="Ji Z."/>
            <person name="Zhou Q."/>
            <person name="Hu M."/>
            <person name="Wang Y."/>
            <person name="Chen M."/>
            <person name="Xu Y."/>
            <person name="Jin H."/>
            <person name="Xiao X."/>
            <person name="Hu G."/>
            <person name="Bao F."/>
            <person name="Hu Y."/>
            <person name="Wan P."/>
            <person name="Li L."/>
            <person name="Deng X."/>
            <person name="Kuang T."/>
            <person name="Xiang C."/>
            <person name="Zhu J.K."/>
            <person name="Oliver M.J."/>
            <person name="He Y."/>
        </authorList>
    </citation>
    <scope>NUCLEOTIDE SEQUENCE [LARGE SCALE GENOMIC DNA]</scope>
    <source>
        <strain evidence="3">cv. XS01</strain>
    </source>
</reference>
<keyword evidence="3" id="KW-1185">Reference proteome</keyword>
<evidence type="ECO:0000256" key="1">
    <source>
        <dbReference type="SAM" id="MobiDB-lite"/>
    </source>
</evidence>
<gene>
    <name evidence="2" type="ORF">F511_42443</name>
</gene>
<accession>A0A2Z7AGZ1</accession>
<evidence type="ECO:0000313" key="2">
    <source>
        <dbReference type="EMBL" id="KZV20342.1"/>
    </source>
</evidence>
<sequence length="55" mass="6397">MSYVSPYSFFRKVPQKDESPSLAPGRFHKKMSHRASLQVKPYPQQMHTSRNCVSN</sequence>
<dbReference type="EMBL" id="KV015741">
    <property type="protein sequence ID" value="KZV20342.1"/>
    <property type="molecule type" value="Genomic_DNA"/>
</dbReference>
<feature type="region of interest" description="Disordered" evidence="1">
    <location>
        <begin position="14"/>
        <end position="36"/>
    </location>
</feature>
<protein>
    <submittedName>
        <fullName evidence="2">Uncharacterized protein</fullName>
    </submittedName>
</protein>
<dbReference type="Proteomes" id="UP000250235">
    <property type="component" value="Unassembled WGS sequence"/>
</dbReference>
<name>A0A2Z7AGZ1_9LAMI</name>
<organism evidence="2 3">
    <name type="scientific">Dorcoceras hygrometricum</name>
    <dbReference type="NCBI Taxonomy" id="472368"/>
    <lineage>
        <taxon>Eukaryota</taxon>
        <taxon>Viridiplantae</taxon>
        <taxon>Streptophyta</taxon>
        <taxon>Embryophyta</taxon>
        <taxon>Tracheophyta</taxon>
        <taxon>Spermatophyta</taxon>
        <taxon>Magnoliopsida</taxon>
        <taxon>eudicotyledons</taxon>
        <taxon>Gunneridae</taxon>
        <taxon>Pentapetalae</taxon>
        <taxon>asterids</taxon>
        <taxon>lamiids</taxon>
        <taxon>Lamiales</taxon>
        <taxon>Gesneriaceae</taxon>
        <taxon>Didymocarpoideae</taxon>
        <taxon>Trichosporeae</taxon>
        <taxon>Loxocarpinae</taxon>
        <taxon>Dorcoceras</taxon>
    </lineage>
</organism>
<dbReference type="AlphaFoldDB" id="A0A2Z7AGZ1"/>